<keyword evidence="2" id="KW-0479">Metal-binding</keyword>
<evidence type="ECO:0000313" key="7">
    <source>
        <dbReference type="EMBL" id="XBY42740.1"/>
    </source>
</evidence>
<dbReference type="PANTHER" id="PTHR12629:SF0">
    <property type="entry name" value="DIPHOSPHOINOSITOL-POLYPHOSPHATE DIPHOSPHATASE"/>
    <property type="match status" value="1"/>
</dbReference>
<comment type="cofactor">
    <cofactor evidence="1">
        <name>Mg(2+)</name>
        <dbReference type="ChEBI" id="CHEBI:18420"/>
    </cofactor>
</comment>
<reference evidence="7" key="1">
    <citation type="submission" date="2024-06" db="EMBL/GenBank/DDBJ databases">
        <title>Methylostella associata gen. nov., sp. nov., a novel Ancalomicrobiaceae-affiliated facultatively methylotrophic bacteria that feed on methanotrophs of the genus Methylococcus.</title>
        <authorList>
            <person name="Saltykova V."/>
            <person name="Danilova O.V."/>
            <person name="Oshkin I.Y."/>
            <person name="Belova S.E."/>
            <person name="Pimenov N.V."/>
            <person name="Dedysh S.N."/>
        </authorList>
    </citation>
    <scope>NUCLEOTIDE SEQUENCE</scope>
    <source>
        <strain evidence="7">S20</strain>
    </source>
</reference>
<proteinExistence type="predicted"/>
<evidence type="ECO:0000256" key="3">
    <source>
        <dbReference type="ARBA" id="ARBA00022801"/>
    </source>
</evidence>
<protein>
    <submittedName>
        <fullName evidence="7">NUDIX hydrolase</fullName>
    </submittedName>
</protein>
<feature type="region of interest" description="Disordered" evidence="5">
    <location>
        <begin position="145"/>
        <end position="201"/>
    </location>
</feature>
<evidence type="ECO:0000256" key="2">
    <source>
        <dbReference type="ARBA" id="ARBA00022723"/>
    </source>
</evidence>
<dbReference type="PROSITE" id="PS51462">
    <property type="entry name" value="NUDIX"/>
    <property type="match status" value="1"/>
</dbReference>
<accession>A0AAU7X4J9</accession>
<dbReference type="InterPro" id="IPR047198">
    <property type="entry name" value="DDP-like_NUDIX"/>
</dbReference>
<dbReference type="KEGG" id="mflg:ABS361_11435"/>
<evidence type="ECO:0000256" key="1">
    <source>
        <dbReference type="ARBA" id="ARBA00001946"/>
    </source>
</evidence>
<evidence type="ECO:0000256" key="5">
    <source>
        <dbReference type="SAM" id="MobiDB-lite"/>
    </source>
</evidence>
<evidence type="ECO:0000256" key="4">
    <source>
        <dbReference type="ARBA" id="ARBA00022842"/>
    </source>
</evidence>
<dbReference type="CDD" id="cd04666">
    <property type="entry name" value="NUDIX_DIPP2_like_Nudt4"/>
    <property type="match status" value="1"/>
</dbReference>
<dbReference type="InterPro" id="IPR000086">
    <property type="entry name" value="NUDIX_hydrolase_dom"/>
</dbReference>
<dbReference type="GO" id="GO:0046872">
    <property type="term" value="F:metal ion binding"/>
    <property type="evidence" value="ECO:0007669"/>
    <property type="project" value="UniProtKB-KW"/>
</dbReference>
<dbReference type="Gene3D" id="3.90.79.10">
    <property type="entry name" value="Nucleoside Triphosphate Pyrophosphohydrolase"/>
    <property type="match status" value="1"/>
</dbReference>
<dbReference type="Pfam" id="PF00293">
    <property type="entry name" value="NUDIX"/>
    <property type="match status" value="1"/>
</dbReference>
<gene>
    <name evidence="7" type="ORF">ABS361_11435</name>
</gene>
<keyword evidence="3 7" id="KW-0378">Hydrolase</keyword>
<feature type="domain" description="Nudix hydrolase" evidence="6">
    <location>
        <begin position="4"/>
        <end position="137"/>
    </location>
</feature>
<dbReference type="PANTHER" id="PTHR12629">
    <property type="entry name" value="DIPHOSPHOINOSITOL POLYPHOSPHATE PHOSPHOHYDROLASE"/>
    <property type="match status" value="1"/>
</dbReference>
<feature type="compositionally biased region" description="Basic residues" evidence="5">
    <location>
        <begin position="167"/>
        <end position="188"/>
    </location>
</feature>
<dbReference type="GO" id="GO:0016462">
    <property type="term" value="F:pyrophosphatase activity"/>
    <property type="evidence" value="ECO:0007669"/>
    <property type="project" value="InterPro"/>
</dbReference>
<dbReference type="SUPFAM" id="SSF55811">
    <property type="entry name" value="Nudix"/>
    <property type="match status" value="1"/>
</dbReference>
<sequence length="201" mass="22808">MKSPTARQIAALPIRLGTDGEIEIALVTSRETRRWIVPKGWPMKGLKPYEAAAIEAKEEAGLVGEIEKKKLGSYQYFKRRDQRFDLCEVDLYKLWVKTELEDYREKDQRTVRWVNRREALAAIEEVGLRDLVERLGTAGSILPVRKRKKAAAEGETGTAEHAEATPRKKPKPIKAKRTSPPKSKRKRARSEPVETPAHAAN</sequence>
<name>A0AAU7X4J9_9HYPH</name>
<dbReference type="AlphaFoldDB" id="A0AAU7X4J9"/>
<dbReference type="GO" id="GO:0005737">
    <property type="term" value="C:cytoplasm"/>
    <property type="evidence" value="ECO:0007669"/>
    <property type="project" value="TreeGrafter"/>
</dbReference>
<organism evidence="7">
    <name type="scientific">Methyloraptor flagellatus</name>
    <dbReference type="NCBI Taxonomy" id="3162530"/>
    <lineage>
        <taxon>Bacteria</taxon>
        <taxon>Pseudomonadati</taxon>
        <taxon>Pseudomonadota</taxon>
        <taxon>Alphaproteobacteria</taxon>
        <taxon>Hyphomicrobiales</taxon>
        <taxon>Ancalomicrobiaceae</taxon>
        <taxon>Methyloraptor</taxon>
    </lineage>
</organism>
<evidence type="ECO:0000259" key="6">
    <source>
        <dbReference type="PROSITE" id="PS51462"/>
    </source>
</evidence>
<keyword evidence="4" id="KW-0460">Magnesium</keyword>
<dbReference type="RefSeq" id="WP_407047841.1">
    <property type="nucleotide sequence ID" value="NZ_CP158568.1"/>
</dbReference>
<dbReference type="EMBL" id="CP158568">
    <property type="protein sequence ID" value="XBY42740.1"/>
    <property type="molecule type" value="Genomic_DNA"/>
</dbReference>
<dbReference type="InterPro" id="IPR015797">
    <property type="entry name" value="NUDIX_hydrolase-like_dom_sf"/>
</dbReference>